<accession>A0A974PD67</accession>
<evidence type="ECO:0000313" key="4">
    <source>
        <dbReference type="EMBL" id="QQZ61218.1"/>
    </source>
</evidence>
<sequence length="168" mass="20270">MKNKDKASYVKEEIARAFFQLFEEKDFSEISIKEITLKAQVSRVSFYRNFTSKEDILRYYIQQKMSNWRHTTDLVKAPNFKLVIADLFEHYKQHSEFYLLLYKRGFSYLILEDIQAVWGARENQTNKNAYVYAYLTYGLFGWINEWFARGMQESTEGILRLFEEKDEK</sequence>
<keyword evidence="5" id="KW-1185">Reference proteome</keyword>
<dbReference type="InterPro" id="IPR001647">
    <property type="entry name" value="HTH_TetR"/>
</dbReference>
<dbReference type="Pfam" id="PF00440">
    <property type="entry name" value="TetR_N"/>
    <property type="match status" value="1"/>
</dbReference>
<dbReference type="SUPFAM" id="SSF46689">
    <property type="entry name" value="Homeodomain-like"/>
    <property type="match status" value="1"/>
</dbReference>
<protein>
    <submittedName>
        <fullName evidence="4">TetR/AcrR family transcriptional regulator</fullName>
    </submittedName>
</protein>
<reference evidence="4 5" key="1">
    <citation type="submission" date="2021-01" db="EMBL/GenBank/DDBJ databases">
        <title>Whole genome sequence of Paenibacillus sonchi LMG 24727 for comparative genomics.</title>
        <authorList>
            <person name="Lee G."/>
            <person name="Kim M.-J."/>
            <person name="Lim K."/>
            <person name="Shin J.-H."/>
        </authorList>
    </citation>
    <scope>NUCLEOTIDE SEQUENCE [LARGE SCALE GENOMIC DNA]</scope>
    <source>
        <strain evidence="4 5">LMG 24727</strain>
    </source>
</reference>
<dbReference type="Pfam" id="PF14278">
    <property type="entry name" value="TetR_C_8"/>
    <property type="match status" value="1"/>
</dbReference>
<organism evidence="4 5">
    <name type="scientific">Paenibacillus sonchi</name>
    <dbReference type="NCBI Taxonomy" id="373687"/>
    <lineage>
        <taxon>Bacteria</taxon>
        <taxon>Bacillati</taxon>
        <taxon>Bacillota</taxon>
        <taxon>Bacilli</taxon>
        <taxon>Bacillales</taxon>
        <taxon>Paenibacillaceae</taxon>
        <taxon>Paenibacillus</taxon>
        <taxon>Paenibacillus sonchi group</taxon>
    </lineage>
</organism>
<evidence type="ECO:0000256" key="1">
    <source>
        <dbReference type="ARBA" id="ARBA00023125"/>
    </source>
</evidence>
<dbReference type="GO" id="GO:0003677">
    <property type="term" value="F:DNA binding"/>
    <property type="evidence" value="ECO:0007669"/>
    <property type="project" value="UniProtKB-UniRule"/>
</dbReference>
<dbReference type="KEGG" id="pson:JI735_33435"/>
<dbReference type="PANTHER" id="PTHR43479">
    <property type="entry name" value="ACREF/ENVCD OPERON REPRESSOR-RELATED"/>
    <property type="match status" value="1"/>
</dbReference>
<dbReference type="InterPro" id="IPR039532">
    <property type="entry name" value="TetR_C_Firmicutes"/>
</dbReference>
<gene>
    <name evidence="4" type="ORF">JI735_33435</name>
</gene>
<dbReference type="PANTHER" id="PTHR43479:SF11">
    <property type="entry name" value="ACREF_ENVCD OPERON REPRESSOR-RELATED"/>
    <property type="match status" value="1"/>
</dbReference>
<evidence type="ECO:0000313" key="5">
    <source>
        <dbReference type="Proteomes" id="UP000595841"/>
    </source>
</evidence>
<dbReference type="InterPro" id="IPR009057">
    <property type="entry name" value="Homeodomain-like_sf"/>
</dbReference>
<dbReference type="EMBL" id="CP068595">
    <property type="protein sequence ID" value="QQZ61218.1"/>
    <property type="molecule type" value="Genomic_DNA"/>
</dbReference>
<dbReference type="PROSITE" id="PS50977">
    <property type="entry name" value="HTH_TETR_2"/>
    <property type="match status" value="1"/>
</dbReference>
<evidence type="ECO:0000256" key="2">
    <source>
        <dbReference type="PROSITE-ProRule" id="PRU00335"/>
    </source>
</evidence>
<dbReference type="AlphaFoldDB" id="A0A974PD67"/>
<evidence type="ECO:0000259" key="3">
    <source>
        <dbReference type="PROSITE" id="PS50977"/>
    </source>
</evidence>
<dbReference type="Gene3D" id="1.10.357.10">
    <property type="entry name" value="Tetracycline Repressor, domain 2"/>
    <property type="match status" value="1"/>
</dbReference>
<dbReference type="InterPro" id="IPR050624">
    <property type="entry name" value="HTH-type_Tx_Regulator"/>
</dbReference>
<dbReference type="Proteomes" id="UP000595841">
    <property type="component" value="Chromosome"/>
</dbReference>
<name>A0A974PD67_9BACL</name>
<proteinExistence type="predicted"/>
<dbReference type="RefSeq" id="WP_039832157.1">
    <property type="nucleotide sequence ID" value="NZ_CP068595.1"/>
</dbReference>
<feature type="DNA-binding region" description="H-T-H motif" evidence="2">
    <location>
        <begin position="31"/>
        <end position="50"/>
    </location>
</feature>
<feature type="domain" description="HTH tetR-type" evidence="3">
    <location>
        <begin position="8"/>
        <end position="68"/>
    </location>
</feature>
<keyword evidence="1 2" id="KW-0238">DNA-binding</keyword>